<reference evidence="1 2" key="1">
    <citation type="submission" date="2020-07" db="EMBL/GenBank/DDBJ databases">
        <title>Sequencing the genomes of 1000 actinobacteria strains.</title>
        <authorList>
            <person name="Klenk H.-P."/>
        </authorList>
    </citation>
    <scope>NUCLEOTIDE SEQUENCE [LARGE SCALE GENOMIC DNA]</scope>
    <source>
        <strain evidence="1 2">DSM 103833</strain>
    </source>
</reference>
<dbReference type="EMBL" id="JACCFP010000001">
    <property type="protein sequence ID" value="NYJ03403.1"/>
    <property type="molecule type" value="Genomic_DNA"/>
</dbReference>
<evidence type="ECO:0000313" key="1">
    <source>
        <dbReference type="EMBL" id="NYJ03403.1"/>
    </source>
</evidence>
<proteinExistence type="predicted"/>
<keyword evidence="2" id="KW-1185">Reference proteome</keyword>
<name>A0A853CB24_9ACTN</name>
<dbReference type="AlphaFoldDB" id="A0A853CB24"/>
<gene>
    <name evidence="1" type="ORF">HNR19_004101</name>
</gene>
<protein>
    <submittedName>
        <fullName evidence="1">Uncharacterized protein</fullName>
    </submittedName>
</protein>
<dbReference type="Proteomes" id="UP000530424">
    <property type="component" value="Unassembled WGS sequence"/>
</dbReference>
<comment type="caution">
    <text evidence="1">The sequence shown here is derived from an EMBL/GenBank/DDBJ whole genome shotgun (WGS) entry which is preliminary data.</text>
</comment>
<organism evidence="1 2">
    <name type="scientific">Nocardioides thalensis</name>
    <dbReference type="NCBI Taxonomy" id="1914755"/>
    <lineage>
        <taxon>Bacteria</taxon>
        <taxon>Bacillati</taxon>
        <taxon>Actinomycetota</taxon>
        <taxon>Actinomycetes</taxon>
        <taxon>Propionibacteriales</taxon>
        <taxon>Nocardioidaceae</taxon>
        <taxon>Nocardioides</taxon>
    </lineage>
</organism>
<accession>A0A853CB24</accession>
<dbReference type="RefSeq" id="WP_179669708.1">
    <property type="nucleotide sequence ID" value="NZ_JACCFP010000001.1"/>
</dbReference>
<sequence length="87" mass="9517">MPAARPLPRTGSIYLDARGDERALRVSWHPEAAEGVVVLSLWQGNVCTGTFRLPVDDVPDLVDTLVDVLRDQHRRGMSPRPALSDAG</sequence>
<evidence type="ECO:0000313" key="2">
    <source>
        <dbReference type="Proteomes" id="UP000530424"/>
    </source>
</evidence>